<sequence length="171" mass="19180">MGAAVRSSSSSPNTLNDLQTYYCPNSGQQFGSLDDLLRYVRYAKARQPELFNLWSGAEVYLPPQKTRRCVPKRKTENITFASPTDSKDMRSGKPIIVYQRRSKLAALKSNRSRIRACNLIRKKQVSSEDESESESEEEVVPNAVSKSDRALKVAAARWSFDSAGRLMAPKS</sequence>
<evidence type="ECO:0000313" key="2">
    <source>
        <dbReference type="EnsemblPlants" id="Kaladp0015s0140.1.v1.1"/>
    </source>
</evidence>
<evidence type="ECO:0008006" key="4">
    <source>
        <dbReference type="Google" id="ProtNLM"/>
    </source>
</evidence>
<name>A0A7N0SZE3_KALFE</name>
<keyword evidence="3" id="KW-1185">Reference proteome</keyword>
<organism evidence="2 3">
    <name type="scientific">Kalanchoe fedtschenkoi</name>
    <name type="common">Lavender scallops</name>
    <name type="synonym">South American air plant</name>
    <dbReference type="NCBI Taxonomy" id="63787"/>
    <lineage>
        <taxon>Eukaryota</taxon>
        <taxon>Viridiplantae</taxon>
        <taxon>Streptophyta</taxon>
        <taxon>Embryophyta</taxon>
        <taxon>Tracheophyta</taxon>
        <taxon>Spermatophyta</taxon>
        <taxon>Magnoliopsida</taxon>
        <taxon>eudicotyledons</taxon>
        <taxon>Gunneridae</taxon>
        <taxon>Pentapetalae</taxon>
        <taxon>Saxifragales</taxon>
        <taxon>Crassulaceae</taxon>
        <taxon>Kalanchoe</taxon>
    </lineage>
</organism>
<proteinExistence type="predicted"/>
<reference evidence="2" key="1">
    <citation type="submission" date="2021-01" db="UniProtKB">
        <authorList>
            <consortium name="EnsemblPlants"/>
        </authorList>
    </citation>
    <scope>IDENTIFICATION</scope>
</reference>
<feature type="region of interest" description="Disordered" evidence="1">
    <location>
        <begin position="124"/>
        <end position="147"/>
    </location>
</feature>
<accession>A0A7N0SZE3</accession>
<feature type="compositionally biased region" description="Acidic residues" evidence="1">
    <location>
        <begin position="127"/>
        <end position="139"/>
    </location>
</feature>
<protein>
    <recommendedName>
        <fullName evidence="4">MBD domain-containing protein</fullName>
    </recommendedName>
</protein>
<dbReference type="EnsemblPlants" id="Kaladp0015s0140.1.v1.1">
    <property type="protein sequence ID" value="Kaladp0015s0140.1.v1.1"/>
    <property type="gene ID" value="Kaladp0015s0140.v1.1"/>
</dbReference>
<dbReference type="Proteomes" id="UP000594263">
    <property type="component" value="Unplaced"/>
</dbReference>
<dbReference type="AlphaFoldDB" id="A0A7N0SZE3"/>
<dbReference type="Gramene" id="Kaladp0015s0140.1.v1.1">
    <property type="protein sequence ID" value="Kaladp0015s0140.1.v1.1"/>
    <property type="gene ID" value="Kaladp0015s0140.v1.1"/>
</dbReference>
<evidence type="ECO:0000313" key="3">
    <source>
        <dbReference type="Proteomes" id="UP000594263"/>
    </source>
</evidence>
<evidence type="ECO:0000256" key="1">
    <source>
        <dbReference type="SAM" id="MobiDB-lite"/>
    </source>
</evidence>